<evidence type="ECO:0000313" key="2">
    <source>
        <dbReference type="EMBL" id="MBW0528313.1"/>
    </source>
</evidence>
<name>A0A9Q3EZR8_9BASI</name>
<feature type="compositionally biased region" description="Polar residues" evidence="1">
    <location>
        <begin position="72"/>
        <end position="88"/>
    </location>
</feature>
<reference evidence="2" key="1">
    <citation type="submission" date="2021-03" db="EMBL/GenBank/DDBJ databases">
        <title>Draft genome sequence of rust myrtle Austropuccinia psidii MF-1, a brazilian biotype.</title>
        <authorList>
            <person name="Quecine M.C."/>
            <person name="Pachon D.M.R."/>
            <person name="Bonatelli M.L."/>
            <person name="Correr F.H."/>
            <person name="Franceschini L.M."/>
            <person name="Leite T.F."/>
            <person name="Margarido G.R.A."/>
            <person name="Almeida C.A."/>
            <person name="Ferrarezi J.A."/>
            <person name="Labate C.A."/>
        </authorList>
    </citation>
    <scope>NUCLEOTIDE SEQUENCE</scope>
    <source>
        <strain evidence="2">MF-1</strain>
    </source>
</reference>
<keyword evidence="3" id="KW-1185">Reference proteome</keyword>
<protein>
    <submittedName>
        <fullName evidence="2">Uncharacterized protein</fullName>
    </submittedName>
</protein>
<evidence type="ECO:0000313" key="3">
    <source>
        <dbReference type="Proteomes" id="UP000765509"/>
    </source>
</evidence>
<proteinExistence type="predicted"/>
<comment type="caution">
    <text evidence="2">The sequence shown here is derived from an EMBL/GenBank/DDBJ whole genome shotgun (WGS) entry which is preliminary data.</text>
</comment>
<accession>A0A9Q3EZR8</accession>
<feature type="region of interest" description="Disordered" evidence="1">
    <location>
        <begin position="22"/>
        <end position="56"/>
    </location>
</feature>
<gene>
    <name evidence="2" type="ORF">O181_068028</name>
</gene>
<feature type="region of interest" description="Disordered" evidence="1">
    <location>
        <begin position="69"/>
        <end position="103"/>
    </location>
</feature>
<feature type="compositionally biased region" description="Low complexity" evidence="1">
    <location>
        <begin position="44"/>
        <end position="53"/>
    </location>
</feature>
<evidence type="ECO:0000256" key="1">
    <source>
        <dbReference type="SAM" id="MobiDB-lite"/>
    </source>
</evidence>
<dbReference type="AlphaFoldDB" id="A0A9Q3EZR8"/>
<dbReference type="Proteomes" id="UP000765509">
    <property type="component" value="Unassembled WGS sequence"/>
</dbReference>
<sequence>MGLGLNTLTPDSGCDSSMVFRPSLAPFGPNPMRQRGPRGHDIWPQSQVGQVPQSVPPCPIMACNSKKARLPKTSNWPPQAQEVASCSHQRPVGINPGQRPTRP</sequence>
<organism evidence="2 3">
    <name type="scientific">Austropuccinia psidii MF-1</name>
    <dbReference type="NCBI Taxonomy" id="1389203"/>
    <lineage>
        <taxon>Eukaryota</taxon>
        <taxon>Fungi</taxon>
        <taxon>Dikarya</taxon>
        <taxon>Basidiomycota</taxon>
        <taxon>Pucciniomycotina</taxon>
        <taxon>Pucciniomycetes</taxon>
        <taxon>Pucciniales</taxon>
        <taxon>Sphaerophragmiaceae</taxon>
        <taxon>Austropuccinia</taxon>
    </lineage>
</organism>
<dbReference type="EMBL" id="AVOT02034257">
    <property type="protein sequence ID" value="MBW0528313.1"/>
    <property type="molecule type" value="Genomic_DNA"/>
</dbReference>